<dbReference type="EMBL" id="CP093443">
    <property type="protein sequence ID" value="UVI35881.1"/>
    <property type="molecule type" value="Genomic_DNA"/>
</dbReference>
<dbReference type="InterPro" id="IPR011335">
    <property type="entry name" value="Restrct_endonuc-II-like"/>
</dbReference>
<dbReference type="SUPFAM" id="SSF52980">
    <property type="entry name" value="Restriction endonuclease-like"/>
    <property type="match status" value="1"/>
</dbReference>
<gene>
    <name evidence="1" type="ORF">L1F31_17475</name>
</gene>
<evidence type="ECO:0000313" key="2">
    <source>
        <dbReference type="Proteomes" id="UP001064879"/>
    </source>
</evidence>
<keyword evidence="2" id="KW-1185">Reference proteome</keyword>
<evidence type="ECO:0000313" key="1">
    <source>
        <dbReference type="EMBL" id="UVI35881.1"/>
    </source>
</evidence>
<organism evidence="1 2">
    <name type="scientific">Brevibacterium spongiae</name>
    <dbReference type="NCBI Taxonomy" id="2909672"/>
    <lineage>
        <taxon>Bacteria</taxon>
        <taxon>Bacillati</taxon>
        <taxon>Actinomycetota</taxon>
        <taxon>Actinomycetes</taxon>
        <taxon>Micrococcales</taxon>
        <taxon>Brevibacteriaceae</taxon>
        <taxon>Brevibacterium</taxon>
    </lineage>
</organism>
<protein>
    <recommendedName>
        <fullName evidence="3">DUF559 domain-containing protein</fullName>
    </recommendedName>
</protein>
<reference evidence="1" key="1">
    <citation type="submission" date="2022-03" db="EMBL/GenBank/DDBJ databases">
        <title>Brevibacterium spongiae sp. nov., isolated from marine sponge.</title>
        <authorList>
            <person name="Li Z."/>
            <person name="Zhang M."/>
        </authorList>
    </citation>
    <scope>NUCLEOTIDE SEQUENCE</scope>
    <source>
        <strain evidence="1">WHS-Z9</strain>
    </source>
</reference>
<evidence type="ECO:0008006" key="3">
    <source>
        <dbReference type="Google" id="ProtNLM"/>
    </source>
</evidence>
<dbReference type="Proteomes" id="UP001064879">
    <property type="component" value="Chromosome"/>
</dbReference>
<dbReference type="Gene3D" id="3.40.960.10">
    <property type="entry name" value="VSR Endonuclease"/>
    <property type="match status" value="1"/>
</dbReference>
<proteinExistence type="predicted"/>
<accession>A0ABY5SS00</accession>
<sequence length="124" mass="14681">MRNRRRVGEALALIRPDVDSPRETELRLWIMSVGLPEPEIHPQICCEQLKATIRPDLGYPAARLAIEYESDFHRTDRRQWDIDIERENALAHEGWTLIRVTSRTDRRVLERQIRTHLERFGLSV</sequence>
<dbReference type="RefSeq" id="WP_265418498.1">
    <property type="nucleotide sequence ID" value="NZ_CP093443.1"/>
</dbReference>
<name>A0ABY5SS00_9MICO</name>